<organism evidence="1 2">
    <name type="scientific">Cinchona calisaya</name>
    <dbReference type="NCBI Taxonomy" id="153742"/>
    <lineage>
        <taxon>Eukaryota</taxon>
        <taxon>Viridiplantae</taxon>
        <taxon>Streptophyta</taxon>
        <taxon>Embryophyta</taxon>
        <taxon>Tracheophyta</taxon>
        <taxon>Spermatophyta</taxon>
        <taxon>Magnoliopsida</taxon>
        <taxon>eudicotyledons</taxon>
        <taxon>Gunneridae</taxon>
        <taxon>Pentapetalae</taxon>
        <taxon>asterids</taxon>
        <taxon>lamiids</taxon>
        <taxon>Gentianales</taxon>
        <taxon>Rubiaceae</taxon>
        <taxon>Cinchonoideae</taxon>
        <taxon>Cinchoneae</taxon>
        <taxon>Cinchona</taxon>
    </lineage>
</organism>
<dbReference type="AlphaFoldDB" id="A0ABD3APM4"/>
<feature type="non-terminal residue" evidence="1">
    <location>
        <position position="59"/>
    </location>
</feature>
<protein>
    <submittedName>
        <fullName evidence="1">Uncharacterized protein</fullName>
    </submittedName>
</protein>
<feature type="non-terminal residue" evidence="1">
    <location>
        <position position="1"/>
    </location>
</feature>
<dbReference type="Proteomes" id="UP001630127">
    <property type="component" value="Unassembled WGS sequence"/>
</dbReference>
<accession>A0ABD3APM4</accession>
<reference evidence="1 2" key="1">
    <citation type="submission" date="2024-11" db="EMBL/GenBank/DDBJ databases">
        <title>A near-complete genome assembly of Cinchona calisaya.</title>
        <authorList>
            <person name="Lian D.C."/>
            <person name="Zhao X.W."/>
            <person name="Wei L."/>
        </authorList>
    </citation>
    <scope>NUCLEOTIDE SEQUENCE [LARGE SCALE GENOMIC DNA]</scope>
    <source>
        <tissue evidence="1">Nenye</tissue>
    </source>
</reference>
<dbReference type="EMBL" id="JBJUIK010000003">
    <property type="protein sequence ID" value="KAL3533152.1"/>
    <property type="molecule type" value="Genomic_DNA"/>
</dbReference>
<proteinExistence type="predicted"/>
<name>A0ABD3APM4_9GENT</name>
<keyword evidence="2" id="KW-1185">Reference proteome</keyword>
<evidence type="ECO:0000313" key="1">
    <source>
        <dbReference type="EMBL" id="KAL3533152.1"/>
    </source>
</evidence>
<sequence>MPLSCKTELATVLVLLKVSKMLKSFTTGGQIRRIFNSDILEYRILELEESLETCCRYPE</sequence>
<evidence type="ECO:0000313" key="2">
    <source>
        <dbReference type="Proteomes" id="UP001630127"/>
    </source>
</evidence>
<gene>
    <name evidence="1" type="ORF">ACH5RR_006673</name>
</gene>
<comment type="caution">
    <text evidence="1">The sequence shown here is derived from an EMBL/GenBank/DDBJ whole genome shotgun (WGS) entry which is preliminary data.</text>
</comment>